<feature type="domain" description="Endonuclease/exonuclease/phosphatase" evidence="2">
    <location>
        <begin position="97"/>
        <end position="208"/>
    </location>
</feature>
<dbReference type="GO" id="GO:0031012">
    <property type="term" value="C:extracellular matrix"/>
    <property type="evidence" value="ECO:0007669"/>
    <property type="project" value="TreeGrafter"/>
</dbReference>
<dbReference type="InterPro" id="IPR036691">
    <property type="entry name" value="Endo/exonu/phosph_ase_sf"/>
</dbReference>
<proteinExistence type="predicted"/>
<comment type="caution">
    <text evidence="3">The sequence shown here is derived from an EMBL/GenBank/DDBJ whole genome shotgun (WGS) entry which is preliminary data.</text>
</comment>
<dbReference type="Gene3D" id="3.60.10.10">
    <property type="entry name" value="Endonuclease/exonuclease/phosphatase"/>
    <property type="match status" value="1"/>
</dbReference>
<dbReference type="Proteomes" id="UP000699462">
    <property type="component" value="Unassembled WGS sequence"/>
</dbReference>
<dbReference type="SUPFAM" id="SSF56672">
    <property type="entry name" value="DNA/RNA polymerases"/>
    <property type="match status" value="1"/>
</dbReference>
<dbReference type="GO" id="GO:0003824">
    <property type="term" value="F:catalytic activity"/>
    <property type="evidence" value="ECO:0007669"/>
    <property type="project" value="InterPro"/>
</dbReference>
<evidence type="ECO:0000313" key="3">
    <source>
        <dbReference type="EMBL" id="KAF8562768.1"/>
    </source>
</evidence>
<evidence type="ECO:0008006" key="5">
    <source>
        <dbReference type="Google" id="ProtNLM"/>
    </source>
</evidence>
<dbReference type="CDD" id="cd01650">
    <property type="entry name" value="RT_nLTR_like"/>
    <property type="match status" value="1"/>
</dbReference>
<dbReference type="SUPFAM" id="SSF56219">
    <property type="entry name" value="DNase I-like"/>
    <property type="match status" value="1"/>
</dbReference>
<dbReference type="GO" id="GO:0061343">
    <property type="term" value="P:cell adhesion involved in heart morphogenesis"/>
    <property type="evidence" value="ECO:0007669"/>
    <property type="project" value="TreeGrafter"/>
</dbReference>
<dbReference type="InterPro" id="IPR000477">
    <property type="entry name" value="RT_dom"/>
</dbReference>
<dbReference type="OrthoDB" id="6243574at2759"/>
<protein>
    <recommendedName>
        <fullName evidence="5">Reverse transcriptase domain-containing protein</fullName>
    </recommendedName>
</protein>
<dbReference type="InterPro" id="IPR043502">
    <property type="entry name" value="DNA/RNA_pol_sf"/>
</dbReference>
<name>A0A8T0D7Q1_9TREM</name>
<accession>A0A8T0D7Q1</accession>
<reference evidence="3 4" key="1">
    <citation type="submission" date="2019-07" db="EMBL/GenBank/DDBJ databases">
        <title>Annotation for the trematode Paragonimus westermani.</title>
        <authorList>
            <person name="Choi Y.-J."/>
        </authorList>
    </citation>
    <scope>NUCLEOTIDE SEQUENCE [LARGE SCALE GENOMIC DNA]</scope>
    <source>
        <strain evidence="3">180907_Pwestermani</strain>
    </source>
</reference>
<dbReference type="Pfam" id="PF00078">
    <property type="entry name" value="RVT_1"/>
    <property type="match status" value="1"/>
</dbReference>
<dbReference type="PANTHER" id="PTHR33395:SF22">
    <property type="entry name" value="REVERSE TRANSCRIPTASE DOMAIN-CONTAINING PROTEIN"/>
    <property type="match status" value="1"/>
</dbReference>
<evidence type="ECO:0000259" key="1">
    <source>
        <dbReference type="Pfam" id="PF00078"/>
    </source>
</evidence>
<dbReference type="InterPro" id="IPR005135">
    <property type="entry name" value="Endo/exonuclease/phosphatase"/>
</dbReference>
<evidence type="ECO:0000259" key="2">
    <source>
        <dbReference type="Pfam" id="PF14529"/>
    </source>
</evidence>
<dbReference type="EMBL" id="JTDF01017244">
    <property type="protein sequence ID" value="KAF8562768.1"/>
    <property type="molecule type" value="Genomic_DNA"/>
</dbReference>
<evidence type="ECO:0000313" key="4">
    <source>
        <dbReference type="Proteomes" id="UP000699462"/>
    </source>
</evidence>
<dbReference type="Pfam" id="PF14529">
    <property type="entry name" value="Exo_endo_phos_2"/>
    <property type="match status" value="1"/>
</dbReference>
<keyword evidence="4" id="KW-1185">Reference proteome</keyword>
<organism evidence="3 4">
    <name type="scientific">Paragonimus westermani</name>
    <dbReference type="NCBI Taxonomy" id="34504"/>
    <lineage>
        <taxon>Eukaryota</taxon>
        <taxon>Metazoa</taxon>
        <taxon>Spiralia</taxon>
        <taxon>Lophotrochozoa</taxon>
        <taxon>Platyhelminthes</taxon>
        <taxon>Trematoda</taxon>
        <taxon>Digenea</taxon>
        <taxon>Plagiorchiida</taxon>
        <taxon>Troglotremata</taxon>
        <taxon>Troglotrematidae</taxon>
        <taxon>Paragonimus</taxon>
    </lineage>
</organism>
<dbReference type="PANTHER" id="PTHR33395">
    <property type="entry name" value="TRANSCRIPTASE, PUTATIVE-RELATED-RELATED"/>
    <property type="match status" value="1"/>
</dbReference>
<dbReference type="GO" id="GO:0007508">
    <property type="term" value="P:larval heart development"/>
    <property type="evidence" value="ECO:0007669"/>
    <property type="project" value="TreeGrafter"/>
</dbReference>
<gene>
    <name evidence="3" type="ORF">P879_11287</name>
</gene>
<sequence length="585" mass="65783">MATAALEAFYDHRRFVPSEIRLTETWLADEITDAEIAIPGFSILRSDRGSQGGGVALYYSTQLKLTGINDPPFQSRETLWCMLPLDVTGLCIVALIVTLIYRPPNNSPEADSLLLSDLNQFLARGHTRVLLMGDFNCPQLHARVHSSGSFQAELLALCDLIPLYNHVLQPTRFRSNDTPSILDLLLNNEELMVEDVHYLPPLGASDHVCLQFEFVCYASRVADVSIFTRRHANFSLLRNLLLANTLSNCAFADSDTAWRDFAFFFQTPISIATITTNLPVASIRQFRFRSRTMKWICRRNSAWLAYAYARSPDTWETFRSLRNHCVTLIRMDKHEYQRCLARRFAANPKYLYKHKPGITTLTTPTGTVTTPTQVADVLRAQYVSVFTPAPNHIPIIPTIHFGPSLTDIEFTPSNVISNLLHLKVNTSTGKDGFHPRVLKGCANELGFPLSMLFSHLFSNSTVLAAWKSGSVIPIHKTGSRADPSNYRPVALLSIISKVMESIIADAITNHLESNSLLHPNQHGFRRQRSCLTILLCARDQWTQAVDDSYPNHIVYLDFSKAFDRVDHSILLAKLHSCGIRGKLLL</sequence>
<dbReference type="AlphaFoldDB" id="A0A8T0D7Q1"/>
<feature type="domain" description="Reverse transcriptase" evidence="1">
    <location>
        <begin position="474"/>
        <end position="581"/>
    </location>
</feature>